<name>A0A840CYN8_9BACE</name>
<dbReference type="EMBL" id="JACIER010000003">
    <property type="protein sequence ID" value="MBB4043218.1"/>
    <property type="molecule type" value="Genomic_DNA"/>
</dbReference>
<evidence type="ECO:0000313" key="1">
    <source>
        <dbReference type="EMBL" id="MBB4043218.1"/>
    </source>
</evidence>
<dbReference type="AlphaFoldDB" id="A0A840CYN8"/>
<comment type="caution">
    <text evidence="1">The sequence shown here is derived from an EMBL/GenBank/DDBJ whole genome shotgun (WGS) entry which is preliminary data.</text>
</comment>
<dbReference type="Proteomes" id="UP000560658">
    <property type="component" value="Unassembled WGS sequence"/>
</dbReference>
<reference evidence="1" key="1">
    <citation type="submission" date="2020-08" db="EMBL/GenBank/DDBJ databases">
        <title>Genomic Encyclopedia of Type Strains, Phase IV (KMG-IV): sequencing the most valuable type-strain genomes for metagenomic binning, comparative biology and taxonomic classification.</title>
        <authorList>
            <person name="Goeker M."/>
        </authorList>
    </citation>
    <scope>NUCLEOTIDE SEQUENCE [LARGE SCALE GENOMIC DNA]</scope>
    <source>
        <strain evidence="1">DSM 105720</strain>
    </source>
</reference>
<proteinExistence type="predicted"/>
<keyword evidence="2" id="KW-1185">Reference proteome</keyword>
<gene>
    <name evidence="1" type="ORF">GGR06_000985</name>
</gene>
<evidence type="ECO:0000313" key="2">
    <source>
        <dbReference type="Proteomes" id="UP000560658"/>
    </source>
</evidence>
<organism evidence="1 2">
    <name type="scientific">Bacteroides reticulotermitis</name>
    <dbReference type="NCBI Taxonomy" id="1133319"/>
    <lineage>
        <taxon>Bacteria</taxon>
        <taxon>Pseudomonadati</taxon>
        <taxon>Bacteroidota</taxon>
        <taxon>Bacteroidia</taxon>
        <taxon>Bacteroidales</taxon>
        <taxon>Bacteroidaceae</taxon>
        <taxon>Bacteroides</taxon>
    </lineage>
</organism>
<protein>
    <submittedName>
        <fullName evidence="1">Uncharacterized protein</fullName>
    </submittedName>
</protein>
<accession>A0A840CYN8</accession>
<sequence>MKLEQSLTFMFQICDFSNPEVYVSQASILTINLQIPMFFYLYQSLPPINSLNSWRTK</sequence>